<feature type="non-terminal residue" evidence="2">
    <location>
        <position position="1"/>
    </location>
</feature>
<organism evidence="2">
    <name type="scientific">marine sediment metagenome</name>
    <dbReference type="NCBI Taxonomy" id="412755"/>
    <lineage>
        <taxon>unclassified sequences</taxon>
        <taxon>metagenomes</taxon>
        <taxon>ecological metagenomes</taxon>
    </lineage>
</organism>
<proteinExistence type="predicted"/>
<dbReference type="EMBL" id="BART01038264">
    <property type="protein sequence ID" value="GAH15660.1"/>
    <property type="molecule type" value="Genomic_DNA"/>
</dbReference>
<name>X1E5I6_9ZZZZ</name>
<evidence type="ECO:0000313" key="2">
    <source>
        <dbReference type="EMBL" id="GAH15660.1"/>
    </source>
</evidence>
<dbReference type="AlphaFoldDB" id="X1E5I6"/>
<sequence length="65" mass="7879">DKVFWYKAEPHPNFKLLPFLNNTLSESNNDNKNLFEGVKQKIKKKKLKIKKIKKKRRKQNKILKN</sequence>
<evidence type="ECO:0000256" key="1">
    <source>
        <dbReference type="SAM" id="MobiDB-lite"/>
    </source>
</evidence>
<comment type="caution">
    <text evidence="2">The sequence shown here is derived from an EMBL/GenBank/DDBJ whole genome shotgun (WGS) entry which is preliminary data.</text>
</comment>
<gene>
    <name evidence="2" type="ORF">S01H4_63564</name>
</gene>
<protein>
    <submittedName>
        <fullName evidence="2">Uncharacterized protein</fullName>
    </submittedName>
</protein>
<accession>X1E5I6</accession>
<reference evidence="2" key="1">
    <citation type="journal article" date="2014" name="Front. Microbiol.">
        <title>High frequency of phylogenetically diverse reductive dehalogenase-homologous genes in deep subseafloor sedimentary metagenomes.</title>
        <authorList>
            <person name="Kawai M."/>
            <person name="Futagami T."/>
            <person name="Toyoda A."/>
            <person name="Takaki Y."/>
            <person name="Nishi S."/>
            <person name="Hori S."/>
            <person name="Arai W."/>
            <person name="Tsubouchi T."/>
            <person name="Morono Y."/>
            <person name="Uchiyama I."/>
            <person name="Ito T."/>
            <person name="Fujiyama A."/>
            <person name="Inagaki F."/>
            <person name="Takami H."/>
        </authorList>
    </citation>
    <scope>NUCLEOTIDE SEQUENCE</scope>
    <source>
        <strain evidence="2">Expedition CK06-06</strain>
    </source>
</reference>
<feature type="region of interest" description="Disordered" evidence="1">
    <location>
        <begin position="46"/>
        <end position="65"/>
    </location>
</feature>